<reference evidence="1 2" key="1">
    <citation type="submission" date="2014-04" db="EMBL/GenBank/DDBJ databases">
        <title>Draft genome sequence of Hydrogenovibrio marinus MH-110, a model organism for aerobic H2 metabolism.</title>
        <authorList>
            <person name="Cha H.J."/>
            <person name="Jo B.H."/>
            <person name="Hwang B.H."/>
        </authorList>
    </citation>
    <scope>NUCLEOTIDE SEQUENCE [LARGE SCALE GENOMIC DNA]</scope>
    <source>
        <strain evidence="1 2">MH-110</strain>
    </source>
</reference>
<evidence type="ECO:0000313" key="2">
    <source>
        <dbReference type="Proteomes" id="UP000027341"/>
    </source>
</evidence>
<keyword evidence="2" id="KW-1185">Reference proteome</keyword>
<protein>
    <submittedName>
        <fullName evidence="1">Uncharacterized protein</fullName>
    </submittedName>
</protein>
<accession>A0A066ZWZ7</accession>
<proteinExistence type="predicted"/>
<dbReference type="AlphaFoldDB" id="A0A066ZWZ7"/>
<dbReference type="EMBL" id="JMIU01000001">
    <property type="protein sequence ID" value="KDN94881.1"/>
    <property type="molecule type" value="Genomic_DNA"/>
</dbReference>
<dbReference type="Proteomes" id="UP000027341">
    <property type="component" value="Unassembled WGS sequence"/>
</dbReference>
<comment type="caution">
    <text evidence="1">The sequence shown here is derived from an EMBL/GenBank/DDBJ whole genome shotgun (WGS) entry which is preliminary data.</text>
</comment>
<sequence>MCKFCLSVSTHYQRKSAIYKQKRLWKLKTGVKKTTHNEGIMNGSMEVIMTKKIRYYRCILNIQMNLA</sequence>
<evidence type="ECO:0000313" key="1">
    <source>
        <dbReference type="EMBL" id="KDN94881.1"/>
    </source>
</evidence>
<name>A0A066ZWZ7_HYDMR</name>
<organism evidence="1 2">
    <name type="scientific">Hydrogenovibrio marinus</name>
    <dbReference type="NCBI Taxonomy" id="28885"/>
    <lineage>
        <taxon>Bacteria</taxon>
        <taxon>Pseudomonadati</taxon>
        <taxon>Pseudomonadota</taxon>
        <taxon>Gammaproteobacteria</taxon>
        <taxon>Thiotrichales</taxon>
        <taxon>Piscirickettsiaceae</taxon>
        <taxon>Hydrogenovibrio</taxon>
    </lineage>
</organism>
<gene>
    <name evidence="1" type="ORF">EI16_00765</name>
</gene>